<sequence>MPFSMNCTNRGCGKLNEPYLDTDDKVYCSECDKEITNVTRFVIIQMKSMKQFKQKKTISFGVKCMACGKEDRPKIIKDDIICPSCNKPHTHLSEPFKIMLREKLKTATQDV</sequence>
<dbReference type="EMBL" id="LR797252">
    <property type="protein sequence ID" value="CAB4197076.1"/>
    <property type="molecule type" value="Genomic_DNA"/>
</dbReference>
<reference evidence="1" key="1">
    <citation type="submission" date="2020-05" db="EMBL/GenBank/DDBJ databases">
        <authorList>
            <person name="Chiriac C."/>
            <person name="Salcher M."/>
            <person name="Ghai R."/>
            <person name="Kavagutti S V."/>
        </authorList>
    </citation>
    <scope>NUCLEOTIDE SEQUENCE</scope>
</reference>
<name>A0A6J5RS84_9CAUD</name>
<protein>
    <submittedName>
        <fullName evidence="1">Uncharacterized protein</fullName>
    </submittedName>
</protein>
<accession>A0A6J5RS84</accession>
<evidence type="ECO:0000313" key="1">
    <source>
        <dbReference type="EMBL" id="CAB4197076.1"/>
    </source>
</evidence>
<proteinExistence type="predicted"/>
<gene>
    <name evidence="1" type="ORF">UFOVP1290_596</name>
</gene>
<organism evidence="1">
    <name type="scientific">uncultured Caudovirales phage</name>
    <dbReference type="NCBI Taxonomy" id="2100421"/>
    <lineage>
        <taxon>Viruses</taxon>
        <taxon>Duplodnaviria</taxon>
        <taxon>Heunggongvirae</taxon>
        <taxon>Uroviricota</taxon>
        <taxon>Caudoviricetes</taxon>
        <taxon>Peduoviridae</taxon>
        <taxon>Maltschvirus</taxon>
        <taxon>Maltschvirus maltsch</taxon>
    </lineage>
</organism>